<keyword evidence="7" id="KW-1185">Reference proteome</keyword>
<dbReference type="GO" id="GO:0006302">
    <property type="term" value="P:double-strand break repair"/>
    <property type="evidence" value="ECO:0007669"/>
    <property type="project" value="TreeGrafter"/>
</dbReference>
<sequence length="228" mass="26299">MENNSGLKTARTKPQSIIFLIGNLPNLQQSLAQVQSSFAHSFSQSNINDALLMFSLSKSQMSPEHKFAFLTPESINVNLTSDIDLIRSNIKEIFSSREIEMSILDFLEKIQTELDIHPDKEYHNVVQIIVIHGELQLEGPIFHQLLTHKDVHFDIVYIPESEENNESVFSETQRNLNEEQKTKSYYFKLKTPNDLSKAVSLLTAHPQQRLQQNDIDSFMQRALSKRRK</sequence>
<gene>
    <name evidence="6" type="ORF">SteCoe_23841</name>
</gene>
<dbReference type="GO" id="GO:0007095">
    <property type="term" value="P:mitotic G2 DNA damage checkpoint signaling"/>
    <property type="evidence" value="ECO:0007669"/>
    <property type="project" value="TreeGrafter"/>
</dbReference>
<evidence type="ECO:0000256" key="2">
    <source>
        <dbReference type="ARBA" id="ARBA00022490"/>
    </source>
</evidence>
<name>A0A1R2BIW5_9CILI</name>
<protein>
    <submittedName>
        <fullName evidence="6">Uncharacterized protein</fullName>
    </submittedName>
</protein>
<comment type="caution">
    <text evidence="6">The sequence shown here is derived from an EMBL/GenBank/DDBJ whole genome shotgun (WGS) entry which is preliminary data.</text>
</comment>
<organism evidence="6 7">
    <name type="scientific">Stentor coeruleus</name>
    <dbReference type="NCBI Taxonomy" id="5963"/>
    <lineage>
        <taxon>Eukaryota</taxon>
        <taxon>Sar</taxon>
        <taxon>Alveolata</taxon>
        <taxon>Ciliophora</taxon>
        <taxon>Postciliodesmatophora</taxon>
        <taxon>Heterotrichea</taxon>
        <taxon>Heterotrichida</taxon>
        <taxon>Stentoridae</taxon>
        <taxon>Stentor</taxon>
    </lineage>
</organism>
<reference evidence="6 7" key="1">
    <citation type="submission" date="2016-11" db="EMBL/GenBank/DDBJ databases">
        <title>The macronuclear genome of Stentor coeruleus: a giant cell with tiny introns.</title>
        <authorList>
            <person name="Slabodnick M."/>
            <person name="Ruby J.G."/>
            <person name="Reiff S.B."/>
            <person name="Swart E.C."/>
            <person name="Gosai S."/>
            <person name="Prabakaran S."/>
            <person name="Witkowska E."/>
            <person name="Larue G.E."/>
            <person name="Fisher S."/>
            <person name="Freeman R.M."/>
            <person name="Gunawardena J."/>
            <person name="Chu W."/>
            <person name="Stover N.A."/>
            <person name="Gregory B.D."/>
            <person name="Nowacki M."/>
            <person name="Derisi J."/>
            <person name="Roy S.W."/>
            <person name="Marshall W.F."/>
            <person name="Sood P."/>
        </authorList>
    </citation>
    <scope>NUCLEOTIDE SEQUENCE [LARGE SCALE GENOMIC DNA]</scope>
    <source>
        <strain evidence="6">WM001</strain>
    </source>
</reference>
<evidence type="ECO:0000256" key="5">
    <source>
        <dbReference type="ARBA" id="ARBA00023242"/>
    </source>
</evidence>
<evidence type="ECO:0000313" key="6">
    <source>
        <dbReference type="EMBL" id="OMJ76727.1"/>
    </source>
</evidence>
<dbReference type="EMBL" id="MPUH01000614">
    <property type="protein sequence ID" value="OMJ76727.1"/>
    <property type="molecule type" value="Genomic_DNA"/>
</dbReference>
<dbReference type="OrthoDB" id="547311at2759"/>
<evidence type="ECO:0000313" key="7">
    <source>
        <dbReference type="Proteomes" id="UP000187209"/>
    </source>
</evidence>
<accession>A0A1R2BIW5</accession>
<evidence type="ECO:0000256" key="3">
    <source>
        <dbReference type="ARBA" id="ARBA00022763"/>
    </source>
</evidence>
<dbReference type="GO" id="GO:0016604">
    <property type="term" value="C:nuclear body"/>
    <property type="evidence" value="ECO:0007669"/>
    <property type="project" value="TreeGrafter"/>
</dbReference>
<keyword evidence="2" id="KW-0963">Cytoplasm</keyword>
<keyword evidence="5" id="KW-0539">Nucleus</keyword>
<evidence type="ECO:0000256" key="4">
    <source>
        <dbReference type="ARBA" id="ARBA00023204"/>
    </source>
</evidence>
<dbReference type="GO" id="GO:0045739">
    <property type="term" value="P:positive regulation of DNA repair"/>
    <property type="evidence" value="ECO:0007669"/>
    <property type="project" value="InterPro"/>
</dbReference>
<keyword evidence="4" id="KW-0234">DNA repair</keyword>
<keyword evidence="3" id="KW-0227">DNA damage</keyword>
<dbReference type="GO" id="GO:0070552">
    <property type="term" value="C:BRISC complex"/>
    <property type="evidence" value="ECO:0007669"/>
    <property type="project" value="InterPro"/>
</dbReference>
<evidence type="ECO:0000256" key="1">
    <source>
        <dbReference type="ARBA" id="ARBA00004123"/>
    </source>
</evidence>
<dbReference type="PANTHER" id="PTHR15660">
    <property type="entry name" value="BRISC AND BRCA1-A COMPLEX MEMBER 1"/>
    <property type="match status" value="1"/>
</dbReference>
<proteinExistence type="predicted"/>
<dbReference type="Proteomes" id="UP000187209">
    <property type="component" value="Unassembled WGS sequence"/>
</dbReference>
<dbReference type="AlphaFoldDB" id="A0A1R2BIW5"/>
<dbReference type="InterPro" id="IPR026126">
    <property type="entry name" value="BABAM1"/>
</dbReference>
<comment type="subcellular location">
    <subcellularLocation>
        <location evidence="1">Nucleus</location>
    </subcellularLocation>
</comment>
<dbReference type="PANTHER" id="PTHR15660:SF1">
    <property type="entry name" value="BRISC AND BRCA1-A COMPLEX MEMBER 1"/>
    <property type="match status" value="1"/>
</dbReference>